<dbReference type="EMBL" id="BAAAOH010000001">
    <property type="protein sequence ID" value="GAA1998200.1"/>
    <property type="molecule type" value="Genomic_DNA"/>
</dbReference>
<evidence type="ECO:0000313" key="3">
    <source>
        <dbReference type="Proteomes" id="UP001500326"/>
    </source>
</evidence>
<reference evidence="2 3" key="1">
    <citation type="journal article" date="2019" name="Int. J. Syst. Evol. Microbiol.">
        <title>The Global Catalogue of Microorganisms (GCM) 10K type strain sequencing project: providing services to taxonomists for standard genome sequencing and annotation.</title>
        <authorList>
            <consortium name="The Broad Institute Genomics Platform"/>
            <consortium name="The Broad Institute Genome Sequencing Center for Infectious Disease"/>
            <person name="Wu L."/>
            <person name="Ma J."/>
        </authorList>
    </citation>
    <scope>NUCLEOTIDE SEQUENCE [LARGE SCALE GENOMIC DNA]</scope>
    <source>
        <strain evidence="2 3">JCM 14902</strain>
    </source>
</reference>
<keyword evidence="3" id="KW-1185">Reference proteome</keyword>
<evidence type="ECO:0000256" key="1">
    <source>
        <dbReference type="SAM" id="SignalP"/>
    </source>
</evidence>
<accession>A0ABN2T3Y6</accession>
<evidence type="ECO:0000313" key="2">
    <source>
        <dbReference type="EMBL" id="GAA1998200.1"/>
    </source>
</evidence>
<gene>
    <name evidence="2" type="ORF">GCM10009777_39350</name>
</gene>
<dbReference type="Proteomes" id="UP001500326">
    <property type="component" value="Unassembled WGS sequence"/>
</dbReference>
<name>A0ABN2T3Y6_9MICO</name>
<keyword evidence="1" id="KW-0732">Signal</keyword>
<sequence>MLRRVVLSALTIAVLVVNTPAPAEAAAEPCRVGAPIVNVTETVLNVVDVGLDGHIWALDDYGSWLRIWRTGPDRYCVIEHAVGSFTAFAGASPALTGTVAEGRKGGFVGTTTYRVTGTFSPKAAQTGYLGLIDAGCDREENCATFDYRFTEQYFATVDSFDIDSFNAAYASPRHGRWIQTIDSSTGDIVG</sequence>
<organism evidence="2 3">
    <name type="scientific">Microbacterium pumilum</name>
    <dbReference type="NCBI Taxonomy" id="344165"/>
    <lineage>
        <taxon>Bacteria</taxon>
        <taxon>Bacillati</taxon>
        <taxon>Actinomycetota</taxon>
        <taxon>Actinomycetes</taxon>
        <taxon>Micrococcales</taxon>
        <taxon>Microbacteriaceae</taxon>
        <taxon>Microbacterium</taxon>
    </lineage>
</organism>
<proteinExistence type="predicted"/>
<dbReference type="RefSeq" id="WP_344066474.1">
    <property type="nucleotide sequence ID" value="NZ_BAAAOH010000001.1"/>
</dbReference>
<comment type="caution">
    <text evidence="2">The sequence shown here is derived from an EMBL/GenBank/DDBJ whole genome shotgun (WGS) entry which is preliminary data.</text>
</comment>
<feature type="chain" id="PRO_5045396928" evidence="1">
    <location>
        <begin position="26"/>
        <end position="190"/>
    </location>
</feature>
<feature type="signal peptide" evidence="1">
    <location>
        <begin position="1"/>
        <end position="25"/>
    </location>
</feature>
<protein>
    <submittedName>
        <fullName evidence="2">Uncharacterized protein</fullName>
    </submittedName>
</protein>